<dbReference type="Proteomes" id="UP000036367">
    <property type="component" value="Unassembled WGS sequence"/>
</dbReference>
<dbReference type="AlphaFoldDB" id="A0A0J1BDR0"/>
<evidence type="ECO:0000313" key="1">
    <source>
        <dbReference type="EMBL" id="KLU04675.1"/>
    </source>
</evidence>
<protein>
    <submittedName>
        <fullName evidence="1">Uncharacterized protein</fullName>
    </submittedName>
</protein>
<evidence type="ECO:0000313" key="2">
    <source>
        <dbReference type="Proteomes" id="UP000036367"/>
    </source>
</evidence>
<organism evidence="1 2">
    <name type="scientific">Rhodopirellula islandica</name>
    <dbReference type="NCBI Taxonomy" id="595434"/>
    <lineage>
        <taxon>Bacteria</taxon>
        <taxon>Pseudomonadati</taxon>
        <taxon>Planctomycetota</taxon>
        <taxon>Planctomycetia</taxon>
        <taxon>Pirellulales</taxon>
        <taxon>Pirellulaceae</taxon>
        <taxon>Rhodopirellula</taxon>
    </lineage>
</organism>
<comment type="caution">
    <text evidence="1">The sequence shown here is derived from an EMBL/GenBank/DDBJ whole genome shotgun (WGS) entry which is preliminary data.</text>
</comment>
<dbReference type="PATRIC" id="fig|595434.4.peg.3146"/>
<proteinExistence type="predicted"/>
<dbReference type="EMBL" id="LECT01000026">
    <property type="protein sequence ID" value="KLU04675.1"/>
    <property type="molecule type" value="Genomic_DNA"/>
</dbReference>
<accession>A0A0J1BDR0</accession>
<dbReference type="STRING" id="595434.RISK_003297"/>
<sequence>MHGGMGDLVLRTIHADADSPRRLVSVCGGGGTSANSRGNPHNRYTFLRFGVCRQLRRVSSNFVDTHFWP</sequence>
<name>A0A0J1BDR0_RHOIS</name>
<reference evidence="1" key="1">
    <citation type="submission" date="2015-05" db="EMBL/GenBank/DDBJ databases">
        <title>Permanent draft genome of Rhodopirellula islandicus K833.</title>
        <authorList>
            <person name="Kizina J."/>
            <person name="Richter M."/>
            <person name="Glockner F.O."/>
            <person name="Harder J."/>
        </authorList>
    </citation>
    <scope>NUCLEOTIDE SEQUENCE [LARGE SCALE GENOMIC DNA]</scope>
    <source>
        <strain evidence="1">K833</strain>
    </source>
</reference>
<gene>
    <name evidence="1" type="ORF">RISK_003297</name>
</gene>
<keyword evidence="2" id="KW-1185">Reference proteome</keyword>